<evidence type="ECO:0000313" key="12">
    <source>
        <dbReference type="EMBL" id="CAF4506688.1"/>
    </source>
</evidence>
<dbReference type="InterPro" id="IPR032466">
    <property type="entry name" value="Metal_Hydrolase"/>
</dbReference>
<dbReference type="Pfam" id="PF01979">
    <property type="entry name" value="Amidohydro_1"/>
    <property type="match status" value="1"/>
</dbReference>
<name>A0A820VXA0_9BILA</name>
<comment type="catalytic activity">
    <reaction evidence="7">
        <text>5,6-dihydrouracil + H2O = 3-(carbamoylamino)propanoate + H(+)</text>
        <dbReference type="Rhea" id="RHEA:16121"/>
        <dbReference type="ChEBI" id="CHEBI:11892"/>
        <dbReference type="ChEBI" id="CHEBI:15377"/>
        <dbReference type="ChEBI" id="CHEBI:15378"/>
        <dbReference type="ChEBI" id="CHEBI:15901"/>
        <dbReference type="EC" id="3.5.2.2"/>
    </reaction>
</comment>
<dbReference type="GO" id="GO:0046872">
    <property type="term" value="F:metal ion binding"/>
    <property type="evidence" value="ECO:0007669"/>
    <property type="project" value="UniProtKB-KW"/>
</dbReference>
<comment type="PTM">
    <text evidence="9">Carbamylation allows a single lysine to coordinate two divalent metal cations.</text>
</comment>
<feature type="compositionally biased region" description="Low complexity" evidence="10">
    <location>
        <begin position="673"/>
        <end position="686"/>
    </location>
</feature>
<dbReference type="GO" id="GO:0004157">
    <property type="term" value="F:dihydropyrimidinase activity"/>
    <property type="evidence" value="ECO:0007669"/>
    <property type="project" value="UniProtKB-EC"/>
</dbReference>
<protein>
    <recommendedName>
        <fullName evidence="8">dihydropyrimidinase</fullName>
        <ecNumber evidence="8">3.5.2.2</ecNumber>
    </recommendedName>
</protein>
<evidence type="ECO:0000256" key="9">
    <source>
        <dbReference type="PIRSR" id="PIRSR611778-50"/>
    </source>
</evidence>
<dbReference type="Gene3D" id="2.30.40.10">
    <property type="entry name" value="Urease, subunit C, domain 1"/>
    <property type="match status" value="1"/>
</dbReference>
<feature type="compositionally biased region" description="Polar residues" evidence="10">
    <location>
        <begin position="660"/>
        <end position="672"/>
    </location>
</feature>
<dbReference type="AlphaFoldDB" id="A0A820VXA0"/>
<dbReference type="EMBL" id="CAJOBS010000143">
    <property type="protein sequence ID" value="CAF4506688.1"/>
    <property type="molecule type" value="Genomic_DNA"/>
</dbReference>
<reference evidence="12" key="1">
    <citation type="submission" date="2021-02" db="EMBL/GenBank/DDBJ databases">
        <authorList>
            <person name="Nowell W R."/>
        </authorList>
    </citation>
    <scope>NUCLEOTIDE SEQUENCE</scope>
</reference>
<gene>
    <name evidence="12" type="ORF">TOA249_LOCUS3910</name>
</gene>
<evidence type="ECO:0000256" key="3">
    <source>
        <dbReference type="ARBA" id="ARBA00011881"/>
    </source>
</evidence>
<dbReference type="Proteomes" id="UP000663838">
    <property type="component" value="Unassembled WGS sequence"/>
</dbReference>
<comment type="cofactor">
    <cofactor evidence="1">
        <name>Zn(2+)</name>
        <dbReference type="ChEBI" id="CHEBI:29105"/>
    </cofactor>
</comment>
<dbReference type="InterPro" id="IPR011778">
    <property type="entry name" value="Hydantoinase/dihydroPyrase"/>
</dbReference>
<evidence type="ECO:0000256" key="7">
    <source>
        <dbReference type="ARBA" id="ARBA00036696"/>
    </source>
</evidence>
<dbReference type="GO" id="GO:0006208">
    <property type="term" value="P:pyrimidine nucleobase catabolic process"/>
    <property type="evidence" value="ECO:0007669"/>
    <property type="project" value="TreeGrafter"/>
</dbReference>
<keyword evidence="6" id="KW-0862">Zinc</keyword>
<keyword evidence="4" id="KW-0479">Metal-binding</keyword>
<dbReference type="FunFam" id="3.20.20.140:FF:000001">
    <property type="entry name" value="Dihydropyrimidinase like 3"/>
    <property type="match status" value="1"/>
</dbReference>
<keyword evidence="5" id="KW-0378">Hydrolase</keyword>
<feature type="region of interest" description="Disordered" evidence="10">
    <location>
        <begin position="652"/>
        <end position="733"/>
    </location>
</feature>
<dbReference type="GO" id="GO:0005829">
    <property type="term" value="C:cytosol"/>
    <property type="evidence" value="ECO:0007669"/>
    <property type="project" value="TreeGrafter"/>
</dbReference>
<evidence type="ECO:0000256" key="8">
    <source>
        <dbReference type="ARBA" id="ARBA00039113"/>
    </source>
</evidence>
<dbReference type="NCBIfam" id="TIGR02033">
    <property type="entry name" value="D-hydantoinase"/>
    <property type="match status" value="1"/>
</dbReference>
<evidence type="ECO:0000256" key="2">
    <source>
        <dbReference type="ARBA" id="ARBA00008829"/>
    </source>
</evidence>
<dbReference type="SUPFAM" id="SSF51556">
    <property type="entry name" value="Metallo-dependent hydrolases"/>
    <property type="match status" value="1"/>
</dbReference>
<feature type="domain" description="Amidohydrolase-related" evidence="11">
    <location>
        <begin position="212"/>
        <end position="600"/>
    </location>
</feature>
<dbReference type="EC" id="3.5.2.2" evidence="8"/>
<dbReference type="InterPro" id="IPR006680">
    <property type="entry name" value="Amidohydro-rel"/>
</dbReference>
<evidence type="ECO:0000256" key="1">
    <source>
        <dbReference type="ARBA" id="ARBA00001947"/>
    </source>
</evidence>
<comment type="subunit">
    <text evidence="3">Homotetramer.</text>
</comment>
<dbReference type="InterPro" id="IPR011059">
    <property type="entry name" value="Metal-dep_hydrolase_composite"/>
</dbReference>
<comment type="caution">
    <text evidence="12">The sequence shown here is derived from an EMBL/GenBank/DDBJ whole genome shotgun (WGS) entry which is preliminary data.</text>
</comment>
<feature type="modified residue" description="N6-carboxylysine" evidence="9">
    <location>
        <position position="313"/>
    </location>
</feature>
<evidence type="ECO:0000313" key="13">
    <source>
        <dbReference type="Proteomes" id="UP000663838"/>
    </source>
</evidence>
<sequence>MMSSSLSDVDDQLATTNACSYYIPSKHKDNQLQHNSNPESNFFCVVKNMQHSLFISSRIMNVSRPGYARTSFNIIPSMPQDIKTNVNHNSLMDDSSSSAMNTVKISSAKIKAAVVVPTVNVKSTSEKKGKPEFVVSTSYPDSNAPLGVSVSKFSKNHLVSSQHRLLIKGGRVVNDDGTQLADVFIEEGIIKQIGLNLVVPGGTKTIDATGKLVMPGGIDTHTHFELPFMGTKSVDDFLTGTRAAIAGGTTTILDFVIPSKEQSLLEAYAQWRERADAKVCCDYGLHAAVTTWNEQVAKDMETLTKEKGINSFKVFMAYKGVFMLQDDEIFQVFSKCRELGAIAMVHAENGSVITELEKEMSTLGITGPEGHLLSRPEKLEAEATNRAITIAEQTRCPLYVVHVMSKTAAEKVTEARLKGQVVFGEPIAASLGADGSHYFHKCWRHAAAHVMSPPLRDDATTGPYLMDLLANGSLSATGTDHCTFNANQKALGKDDFRKIPNGVNGVEDRLAVIWTKGVETGKLDVNQFVAVTSANAARIFNIYPKKGRISVGSDGDCVIWDPEAKKTISAATHNQACDFNIFEGLHCKGLPIVTIVAGKIAYENGQLNAVQGAGKYLDTTCFAEYVYQKLNKREQIREQKIQEQKIERDPYAGEVLDISKPTSGADTKSKLQGNASSGEPAAASAGFHSRPATRAGGRNLLDSSFSLSGDQWDDRNQRKTTRVHQPPGGQSKGMKLTVYGNLFPYLQLAFSFD</sequence>
<dbReference type="CDD" id="cd01314">
    <property type="entry name" value="D-HYD"/>
    <property type="match status" value="1"/>
</dbReference>
<organism evidence="12 13">
    <name type="scientific">Rotaria socialis</name>
    <dbReference type="NCBI Taxonomy" id="392032"/>
    <lineage>
        <taxon>Eukaryota</taxon>
        <taxon>Metazoa</taxon>
        <taxon>Spiralia</taxon>
        <taxon>Gnathifera</taxon>
        <taxon>Rotifera</taxon>
        <taxon>Eurotatoria</taxon>
        <taxon>Bdelloidea</taxon>
        <taxon>Philodinida</taxon>
        <taxon>Philodinidae</taxon>
        <taxon>Rotaria</taxon>
    </lineage>
</organism>
<evidence type="ECO:0000259" key="11">
    <source>
        <dbReference type="Pfam" id="PF01979"/>
    </source>
</evidence>
<accession>A0A820VXA0</accession>
<evidence type="ECO:0000256" key="6">
    <source>
        <dbReference type="ARBA" id="ARBA00022833"/>
    </source>
</evidence>
<dbReference type="Gene3D" id="3.20.20.140">
    <property type="entry name" value="Metal-dependent hydrolases"/>
    <property type="match status" value="1"/>
</dbReference>
<evidence type="ECO:0000256" key="10">
    <source>
        <dbReference type="SAM" id="MobiDB-lite"/>
    </source>
</evidence>
<dbReference type="InterPro" id="IPR050378">
    <property type="entry name" value="Metallo-dep_Hydrolases_sf"/>
</dbReference>
<proteinExistence type="inferred from homology"/>
<evidence type="ECO:0000256" key="5">
    <source>
        <dbReference type="ARBA" id="ARBA00022801"/>
    </source>
</evidence>
<comment type="similarity">
    <text evidence="2">Belongs to the metallo-dependent hydrolases superfamily. Hydantoinase/dihydropyrimidinase family.</text>
</comment>
<dbReference type="SUPFAM" id="SSF51338">
    <property type="entry name" value="Composite domain of metallo-dependent hydrolases"/>
    <property type="match status" value="2"/>
</dbReference>
<evidence type="ECO:0000256" key="4">
    <source>
        <dbReference type="ARBA" id="ARBA00022723"/>
    </source>
</evidence>
<dbReference type="PANTHER" id="PTHR11647">
    <property type="entry name" value="HYDRANTOINASE/DIHYDROPYRIMIDINASE FAMILY MEMBER"/>
    <property type="match status" value="1"/>
</dbReference>
<dbReference type="PANTHER" id="PTHR11647:SF1">
    <property type="entry name" value="COLLAPSIN RESPONSE MEDIATOR PROTEIN"/>
    <property type="match status" value="1"/>
</dbReference>